<keyword evidence="4 6" id="KW-0472">Membrane</keyword>
<evidence type="ECO:0000256" key="5">
    <source>
        <dbReference type="SAM" id="MobiDB-lite"/>
    </source>
</evidence>
<dbReference type="Proteomes" id="UP001152747">
    <property type="component" value="Unassembled WGS sequence"/>
</dbReference>
<dbReference type="InterPro" id="IPR017452">
    <property type="entry name" value="GPCR_Rhodpsn_7TM"/>
</dbReference>
<dbReference type="SUPFAM" id="SSF81321">
    <property type="entry name" value="Family A G protein-coupled receptor-like"/>
    <property type="match status" value="1"/>
</dbReference>
<name>A0A9P1N9F0_9PELO</name>
<evidence type="ECO:0000256" key="4">
    <source>
        <dbReference type="ARBA" id="ARBA00023136"/>
    </source>
</evidence>
<dbReference type="InterPro" id="IPR006201">
    <property type="entry name" value="Neur_channel"/>
</dbReference>
<dbReference type="PANTHER" id="PTHR18945">
    <property type="entry name" value="NEUROTRANSMITTER GATED ION CHANNEL"/>
    <property type="match status" value="1"/>
</dbReference>
<feature type="region of interest" description="Disordered" evidence="5">
    <location>
        <begin position="29"/>
        <end position="48"/>
    </location>
</feature>
<dbReference type="GO" id="GO:0005230">
    <property type="term" value="F:extracellular ligand-gated monoatomic ion channel activity"/>
    <property type="evidence" value="ECO:0007669"/>
    <property type="project" value="InterPro"/>
</dbReference>
<protein>
    <recommendedName>
        <fullName evidence="7">G-protein coupled receptors family 1 profile domain-containing protein</fullName>
    </recommendedName>
</protein>
<feature type="transmembrane region" description="Helical" evidence="6">
    <location>
        <begin position="1108"/>
        <end position="1132"/>
    </location>
</feature>
<evidence type="ECO:0000259" key="7">
    <source>
        <dbReference type="PROSITE" id="PS50262"/>
    </source>
</evidence>
<dbReference type="CDD" id="cd18989">
    <property type="entry name" value="LGIC_ECD_cation"/>
    <property type="match status" value="1"/>
</dbReference>
<evidence type="ECO:0000256" key="1">
    <source>
        <dbReference type="ARBA" id="ARBA00004141"/>
    </source>
</evidence>
<evidence type="ECO:0000256" key="6">
    <source>
        <dbReference type="SAM" id="Phobius"/>
    </source>
</evidence>
<gene>
    <name evidence="8" type="ORF">CAMP_LOCUS18588</name>
</gene>
<dbReference type="GO" id="GO:0016020">
    <property type="term" value="C:membrane"/>
    <property type="evidence" value="ECO:0007669"/>
    <property type="project" value="UniProtKB-SubCell"/>
</dbReference>
<dbReference type="Gene3D" id="1.20.58.390">
    <property type="entry name" value="Neurotransmitter-gated ion-channel transmembrane domain"/>
    <property type="match status" value="1"/>
</dbReference>
<dbReference type="CDD" id="cd00637">
    <property type="entry name" value="7tm_classA_rhodopsin-like"/>
    <property type="match status" value="1"/>
</dbReference>
<dbReference type="Gene3D" id="2.70.170.10">
    <property type="entry name" value="Neurotransmitter-gated ion-channel ligand-binding domain"/>
    <property type="match status" value="1"/>
</dbReference>
<dbReference type="InterPro" id="IPR036719">
    <property type="entry name" value="Neuro-gated_channel_TM_sf"/>
</dbReference>
<feature type="transmembrane region" description="Helical" evidence="6">
    <location>
        <begin position="311"/>
        <end position="332"/>
    </location>
</feature>
<feature type="compositionally biased region" description="Polar residues" evidence="5">
    <location>
        <begin position="39"/>
        <end position="48"/>
    </location>
</feature>
<evidence type="ECO:0000256" key="3">
    <source>
        <dbReference type="ARBA" id="ARBA00022989"/>
    </source>
</evidence>
<accession>A0A9P1N9F0</accession>
<dbReference type="PROSITE" id="PS50262">
    <property type="entry name" value="G_PROTEIN_RECEP_F1_2"/>
    <property type="match status" value="1"/>
</dbReference>
<feature type="transmembrane region" description="Helical" evidence="6">
    <location>
        <begin position="944"/>
        <end position="964"/>
    </location>
</feature>
<feature type="transmembrane region" description="Helical" evidence="6">
    <location>
        <begin position="344"/>
        <end position="362"/>
    </location>
</feature>
<keyword evidence="2 6" id="KW-0812">Transmembrane</keyword>
<dbReference type="SUPFAM" id="SSF90112">
    <property type="entry name" value="Neurotransmitter-gated ion-channel transmembrane pore"/>
    <property type="match status" value="1"/>
</dbReference>
<dbReference type="OrthoDB" id="5870282at2759"/>
<feature type="transmembrane region" description="Helical" evidence="6">
    <location>
        <begin position="976"/>
        <end position="998"/>
    </location>
</feature>
<dbReference type="Gene3D" id="1.20.1070.10">
    <property type="entry name" value="Rhodopsin 7-helix transmembrane proteins"/>
    <property type="match status" value="1"/>
</dbReference>
<dbReference type="CDD" id="cd19051">
    <property type="entry name" value="LGIC_TM_cation"/>
    <property type="match status" value="1"/>
</dbReference>
<dbReference type="Pfam" id="PF02931">
    <property type="entry name" value="Neur_chan_LBD"/>
    <property type="match status" value="1"/>
</dbReference>
<dbReference type="InterPro" id="IPR036734">
    <property type="entry name" value="Neur_chan_lig-bd_sf"/>
</dbReference>
<feature type="transmembrane region" description="Helical" evidence="6">
    <location>
        <begin position="374"/>
        <end position="391"/>
    </location>
</feature>
<evidence type="ECO:0000256" key="2">
    <source>
        <dbReference type="ARBA" id="ARBA00022692"/>
    </source>
</evidence>
<feature type="domain" description="G-protein coupled receptors family 1 profile" evidence="7">
    <location>
        <begin position="850"/>
        <end position="1163"/>
    </location>
</feature>
<dbReference type="SUPFAM" id="SSF63712">
    <property type="entry name" value="Nicotinic receptor ligand binding domain-like"/>
    <property type="match status" value="1"/>
</dbReference>
<feature type="compositionally biased region" description="Polar residues" evidence="5">
    <location>
        <begin position="1233"/>
        <end position="1250"/>
    </location>
</feature>
<feature type="transmembrane region" description="Helical" evidence="6">
    <location>
        <begin position="872"/>
        <end position="893"/>
    </location>
</feature>
<feature type="transmembrane region" description="Helical" evidence="6">
    <location>
        <begin position="1058"/>
        <end position="1079"/>
    </location>
</feature>
<feature type="transmembrane region" description="Helical" evidence="6">
    <location>
        <begin position="836"/>
        <end position="860"/>
    </location>
</feature>
<keyword evidence="3 6" id="KW-1133">Transmembrane helix</keyword>
<sequence length="1250" mass="144429">MLRFLLIFPLVCASVGNQESNVLLLPADEDSTTSTSTTAELLNPSTYPDNENYIESTNTTSENSTEPTTTIVNETADDVDDYVLPVEPNRSSYDELSRLVEFIIKNQTSDVAPMFQRDQMENNILNYTLFIGQLKVIGVDDVNELVTIAAEVYQLWNDTRLAWNSSEFDNIQTIFTRQHKIWSPPMVVFSATELVDQRDNEFRMVSITNEGRVRTYIPLKLTTTCKMNTVDFPFDDQTCVIRISLPPVPQSVYRFQVVLADSVKHNLCAMSNSAWEMYEIFAYVNVTQTRFEGIQYVKQGNVVIRLKRCSGYYMVMIVLPITVINGLSLVGVFMKSKNGNLQRLTVGLTHVMTMTFILAMLGEKLPRTDSLPLLGKYIIISLCVMIIATIISTKKHRILACLEIQSEYIIVNSNPNRSSSTPRTRQIRIRTFVMVIFLILNLFGALYMFMRFVYFLKDHKREGNACSWIPTNEQTLDGYAMINETELPNNFVMQYGFLLSTLITIFSKISFNESFQFSHYMPPFNDSSRIYQLCTAENDKHFLNPKYYENLMNFYIDKYTLCWTEYEKIVPNKHFSIIWFLRALTGCEVSQTLISKLKQRYHRKFYFEFVKYSYIMICEKGHLIQDKDHLLLSSYAGLFNTLYQVVDSNRQEICTKISNDYSDLYRRCYVPKFERREMKIQQRCNAVSAPLLKFHDFFLRFSRDECTTFENFVYKRNSHMNIGKALIGDVDYMNIISSNLVAHINSDSDLPNLVLKTRLILQHFSIASIKLFNQLEKIEGCVNDFRNNMTEISNITDINEEEKTRIEMHRCCPFNNTNICELKSEKYQDLAYKAFLGFRIEGCLLIAVFINTILLAMLLYKTQKNLSTATVLFVFNIMFSNVLFMMSFSFFFVDLNSNKPYGSEITDGYEGKAPQLIIAETLQTHVFASTEFRKHLVQETLYSLAQNGSLTGLIHLLVLVLVVINRSMSGKSIHLSRVSVISVFACVWIFLIASHAMFSTMQMNAIQNLDKLFAVLARGKKTPTNCKGNSDYEEIGSHCDRTAVFHSFGVYLLRGHTIFTVLFLSASIVIFVITVTYHINVRRQHEIIHSELRNQSPHLRRERLFHTLILSIIIFFLSVLGQTYIEIAVFWYTERTIIAKLAEWYHLARILAFVDPVMNPLIVILRTPALRRQLRSQWSTFRSRASSKTRSRDGHSHRGESIKKSIKREASSVKLEKETELMLKNATDRPLTRTCSQRRSQDSQTHNSVV</sequence>
<evidence type="ECO:0000313" key="9">
    <source>
        <dbReference type="Proteomes" id="UP001152747"/>
    </source>
</evidence>
<comment type="subcellular location">
    <subcellularLocation>
        <location evidence="1">Membrane</location>
        <topology evidence="1">Multi-pass membrane protein</topology>
    </subcellularLocation>
</comment>
<proteinExistence type="predicted"/>
<feature type="transmembrane region" description="Helical" evidence="6">
    <location>
        <begin position="432"/>
        <end position="456"/>
    </location>
</feature>
<dbReference type="AlphaFoldDB" id="A0A9P1N9F0"/>
<dbReference type="InterPro" id="IPR038050">
    <property type="entry name" value="Neuro_actylchol_rec"/>
</dbReference>
<organism evidence="8 9">
    <name type="scientific">Caenorhabditis angaria</name>
    <dbReference type="NCBI Taxonomy" id="860376"/>
    <lineage>
        <taxon>Eukaryota</taxon>
        <taxon>Metazoa</taxon>
        <taxon>Ecdysozoa</taxon>
        <taxon>Nematoda</taxon>
        <taxon>Chromadorea</taxon>
        <taxon>Rhabditida</taxon>
        <taxon>Rhabditina</taxon>
        <taxon>Rhabditomorpha</taxon>
        <taxon>Rhabditoidea</taxon>
        <taxon>Rhabditidae</taxon>
        <taxon>Peloderinae</taxon>
        <taxon>Caenorhabditis</taxon>
    </lineage>
</organism>
<comment type="caution">
    <text evidence="8">The sequence shown here is derived from an EMBL/GenBank/DDBJ whole genome shotgun (WGS) entry which is preliminary data.</text>
</comment>
<keyword evidence="9" id="KW-1185">Reference proteome</keyword>
<reference evidence="8" key="1">
    <citation type="submission" date="2022-11" db="EMBL/GenBank/DDBJ databases">
        <authorList>
            <person name="Kikuchi T."/>
        </authorList>
    </citation>
    <scope>NUCLEOTIDE SEQUENCE</scope>
    <source>
        <strain evidence="8">PS1010</strain>
    </source>
</reference>
<dbReference type="GO" id="GO:0004888">
    <property type="term" value="F:transmembrane signaling receptor activity"/>
    <property type="evidence" value="ECO:0007669"/>
    <property type="project" value="InterPro"/>
</dbReference>
<feature type="compositionally biased region" description="Basic and acidic residues" evidence="5">
    <location>
        <begin position="1190"/>
        <end position="1231"/>
    </location>
</feature>
<evidence type="ECO:0000313" key="8">
    <source>
        <dbReference type="EMBL" id="CAI5455951.1"/>
    </source>
</evidence>
<dbReference type="InterPro" id="IPR006202">
    <property type="entry name" value="Neur_chan_lig-bd"/>
</dbReference>
<dbReference type="EMBL" id="CANHGI010000006">
    <property type="protein sequence ID" value="CAI5455951.1"/>
    <property type="molecule type" value="Genomic_DNA"/>
</dbReference>
<feature type="region of interest" description="Disordered" evidence="5">
    <location>
        <begin position="1181"/>
        <end position="1250"/>
    </location>
</feature>
<feature type="transmembrane region" description="Helical" evidence="6">
    <location>
        <begin position="1144"/>
        <end position="1165"/>
    </location>
</feature>
<dbReference type="PRINTS" id="PR00252">
    <property type="entry name" value="NRIONCHANNEL"/>
</dbReference>